<evidence type="ECO:0000313" key="2">
    <source>
        <dbReference type="EMBL" id="XCG51170.1"/>
    </source>
</evidence>
<gene>
    <name evidence="2" type="ORF">ABVK50_12130</name>
</gene>
<name>A0AAU8CWE2_9HYPH</name>
<evidence type="ECO:0000256" key="1">
    <source>
        <dbReference type="SAM" id="MobiDB-lite"/>
    </source>
</evidence>
<feature type="compositionally biased region" description="Low complexity" evidence="1">
    <location>
        <begin position="112"/>
        <end position="134"/>
    </location>
</feature>
<dbReference type="Pfam" id="PF11836">
    <property type="entry name" value="Phage_TAC_11"/>
    <property type="match status" value="1"/>
</dbReference>
<proteinExistence type="predicted"/>
<dbReference type="InterPro" id="IPR021791">
    <property type="entry name" value="Phage_TAC_11"/>
</dbReference>
<dbReference type="AlphaFoldDB" id="A0AAU8CWE2"/>
<accession>A0AAU8CWE2</accession>
<feature type="region of interest" description="Disordered" evidence="1">
    <location>
        <begin position="108"/>
        <end position="134"/>
    </location>
</feature>
<sequence length="134" mass="14634">MNRHGAIDLDWGDGTYCFRLGLAQIEELEARRDLGIFQLAHRLRPDVRQARSSDIVETIRLGLIGGGMLPVDALAKVRKYVDERPLDENRDTAYAIVLAGLARVHSKELEQPSGEAPAAETSASTSPPSTEALP</sequence>
<dbReference type="RefSeq" id="WP_353641319.1">
    <property type="nucleotide sequence ID" value="NZ_CP159253.1"/>
</dbReference>
<organism evidence="2">
    <name type="scientific">Mesorhizobium sp. WSM2240</name>
    <dbReference type="NCBI Taxonomy" id="3228851"/>
    <lineage>
        <taxon>Bacteria</taxon>
        <taxon>Pseudomonadati</taxon>
        <taxon>Pseudomonadota</taxon>
        <taxon>Alphaproteobacteria</taxon>
        <taxon>Hyphomicrobiales</taxon>
        <taxon>Phyllobacteriaceae</taxon>
        <taxon>Mesorhizobium</taxon>
    </lineage>
</organism>
<protein>
    <submittedName>
        <fullName evidence="2">Gene transfer agent family protein</fullName>
    </submittedName>
</protein>
<dbReference type="EMBL" id="CP159253">
    <property type="protein sequence ID" value="XCG51170.1"/>
    <property type="molecule type" value="Genomic_DNA"/>
</dbReference>
<reference evidence="2" key="1">
    <citation type="submission" date="2024-06" db="EMBL/GenBank/DDBJ databases">
        <title>Mesorhizobium karijinii sp. nov., a symbiont of the iconic Swainsona formosa from arid Australia.</title>
        <authorList>
            <person name="Hill Y.J."/>
            <person name="Watkin E.L.J."/>
            <person name="O'Hara G.W."/>
            <person name="Terpolilli J."/>
            <person name="Tye M.L."/>
            <person name="Kohlmeier M.G."/>
        </authorList>
    </citation>
    <scope>NUCLEOTIDE SEQUENCE</scope>
    <source>
        <strain evidence="2">WSM2240</strain>
    </source>
</reference>